<name>A0A6J7IVD8_9ZZZZ</name>
<feature type="region of interest" description="Disordered" evidence="1">
    <location>
        <begin position="256"/>
        <end position="278"/>
    </location>
</feature>
<dbReference type="AlphaFoldDB" id="A0A6J7IVD8"/>
<protein>
    <submittedName>
        <fullName evidence="2">Unannotated protein</fullName>
    </submittedName>
</protein>
<feature type="compositionally biased region" description="Basic and acidic residues" evidence="1">
    <location>
        <begin position="95"/>
        <end position="110"/>
    </location>
</feature>
<feature type="compositionally biased region" description="Basic and acidic residues" evidence="1">
    <location>
        <begin position="119"/>
        <end position="149"/>
    </location>
</feature>
<evidence type="ECO:0000313" key="2">
    <source>
        <dbReference type="EMBL" id="CAB4934314.1"/>
    </source>
</evidence>
<evidence type="ECO:0000256" key="1">
    <source>
        <dbReference type="SAM" id="MobiDB-lite"/>
    </source>
</evidence>
<reference evidence="2" key="1">
    <citation type="submission" date="2020-05" db="EMBL/GenBank/DDBJ databases">
        <authorList>
            <person name="Chiriac C."/>
            <person name="Salcher M."/>
            <person name="Ghai R."/>
            <person name="Kavagutti S V."/>
        </authorList>
    </citation>
    <scope>NUCLEOTIDE SEQUENCE</scope>
</reference>
<organism evidence="2">
    <name type="scientific">freshwater metagenome</name>
    <dbReference type="NCBI Taxonomy" id="449393"/>
    <lineage>
        <taxon>unclassified sequences</taxon>
        <taxon>metagenomes</taxon>
        <taxon>ecological metagenomes</taxon>
    </lineage>
</organism>
<dbReference type="EMBL" id="CAFBMQ010000423">
    <property type="protein sequence ID" value="CAB4934314.1"/>
    <property type="molecule type" value="Genomic_DNA"/>
</dbReference>
<feature type="compositionally biased region" description="Basic and acidic residues" evidence="1">
    <location>
        <begin position="156"/>
        <end position="167"/>
    </location>
</feature>
<accession>A0A6J7IVD8</accession>
<proteinExistence type="predicted"/>
<feature type="region of interest" description="Disordered" evidence="1">
    <location>
        <begin position="75"/>
        <end position="167"/>
    </location>
</feature>
<gene>
    <name evidence="2" type="ORF">UFOPK3609_02111</name>
</gene>
<sequence>MRAEGVQQLAGLHGQQAQVAGVQPHGAQLGAGHLDRGADALHRVVGVHQQRRPGAQGVHLGAEGGGLVVVQQREGVRAGARRRHGVAGTGRQVGRRGEPDQPGRPGRGDRGLLVGAPRAHLDARAPAGRADHPRRGRGDGAVVVEDRQHQGLQQHRLPERRPDGEHGGAGEVELALGVALDVPGELEVGQPGQQGRVGDALLLEGGQVLVAEPEVREGVQQPAGAGEDAVAAAVGEAAGEDLEDAVAVGRAVGEGGGEHRQLVPVGQQCRAGRHGKAA</sequence>